<protein>
    <submittedName>
        <fullName evidence="2">Uncharacterized protein</fullName>
    </submittedName>
</protein>
<evidence type="ECO:0000256" key="1">
    <source>
        <dbReference type="SAM" id="SignalP"/>
    </source>
</evidence>
<keyword evidence="3" id="KW-1185">Reference proteome</keyword>
<feature type="chain" id="PRO_5040817222" evidence="1">
    <location>
        <begin position="26"/>
        <end position="107"/>
    </location>
</feature>
<proteinExistence type="predicted"/>
<reference evidence="2" key="1">
    <citation type="submission" date="2021-03" db="EMBL/GenBank/DDBJ databases">
        <title>Genomic Encyclopedia of Type Strains, Phase IV (KMG-IV): sequencing the most valuable type-strain genomes for metagenomic binning, comparative biology and taxonomic classification.</title>
        <authorList>
            <person name="Goeker M."/>
        </authorList>
    </citation>
    <scope>NUCLEOTIDE SEQUENCE</scope>
    <source>
        <strain evidence="2">DSM 107338</strain>
    </source>
</reference>
<comment type="caution">
    <text evidence="2">The sequence shown here is derived from an EMBL/GenBank/DDBJ whole genome shotgun (WGS) entry which is preliminary data.</text>
</comment>
<dbReference type="Proteomes" id="UP001138793">
    <property type="component" value="Unassembled WGS sequence"/>
</dbReference>
<organism evidence="2 3">
    <name type="scientific">Oceanobacillus polygoni</name>
    <dbReference type="NCBI Taxonomy" id="1235259"/>
    <lineage>
        <taxon>Bacteria</taxon>
        <taxon>Bacillati</taxon>
        <taxon>Bacillota</taxon>
        <taxon>Bacilli</taxon>
        <taxon>Bacillales</taxon>
        <taxon>Bacillaceae</taxon>
        <taxon>Oceanobacillus</taxon>
    </lineage>
</organism>
<evidence type="ECO:0000313" key="3">
    <source>
        <dbReference type="Proteomes" id="UP001138793"/>
    </source>
</evidence>
<evidence type="ECO:0000313" key="2">
    <source>
        <dbReference type="EMBL" id="MBP2080067.1"/>
    </source>
</evidence>
<feature type="signal peptide" evidence="1">
    <location>
        <begin position="1"/>
        <end position="25"/>
    </location>
</feature>
<dbReference type="EMBL" id="JAGGMB010000026">
    <property type="protein sequence ID" value="MBP2080067.1"/>
    <property type="molecule type" value="Genomic_DNA"/>
</dbReference>
<sequence length="107" mass="12516">MKKLIFAVVILPVIVLAVCFNTVTAEVIEHENNDKESHHNWVEYSTDTTVLEVGSHEVSYMKNLLRYSYVCDISHKIITVVYYCDEHDHTKSETFLDEVIHSEQHRH</sequence>
<accession>A0A9X1CLV8</accession>
<gene>
    <name evidence="2" type="ORF">J2Z64_004379</name>
</gene>
<dbReference type="AlphaFoldDB" id="A0A9X1CLV8"/>
<keyword evidence="1" id="KW-0732">Signal</keyword>
<name>A0A9X1CLV8_9BACI</name>
<dbReference type="OrthoDB" id="2970612at2"/>